<evidence type="ECO:0000256" key="1">
    <source>
        <dbReference type="ARBA" id="ARBA00007317"/>
    </source>
</evidence>
<dbReference type="Pfam" id="PF02817">
    <property type="entry name" value="E3_binding"/>
    <property type="match status" value="1"/>
</dbReference>
<gene>
    <name evidence="3" type="ORF">APAL1065_LOCUS6750</name>
    <name evidence="4" type="ORF">APAL1065_LOCUS6751</name>
</gene>
<dbReference type="GO" id="GO:0005739">
    <property type="term" value="C:mitochondrion"/>
    <property type="evidence" value="ECO:0007669"/>
    <property type="project" value="TreeGrafter"/>
</dbReference>
<evidence type="ECO:0000313" key="4">
    <source>
        <dbReference type="EMBL" id="CAD9954204.1"/>
    </source>
</evidence>
<comment type="similarity">
    <text evidence="1">Belongs to the 2-oxoacid dehydrogenase family.</text>
</comment>
<dbReference type="InterPro" id="IPR036625">
    <property type="entry name" value="E3-bd_dom_sf"/>
</dbReference>
<dbReference type="InterPro" id="IPR045257">
    <property type="entry name" value="E2/Pdx1"/>
</dbReference>
<organism evidence="4">
    <name type="scientific">Entomoneis paludosa</name>
    <dbReference type="NCBI Taxonomy" id="265537"/>
    <lineage>
        <taxon>Eukaryota</taxon>
        <taxon>Sar</taxon>
        <taxon>Stramenopiles</taxon>
        <taxon>Ochrophyta</taxon>
        <taxon>Bacillariophyta</taxon>
        <taxon>Bacillariophyceae</taxon>
        <taxon>Bacillariophycidae</taxon>
        <taxon>Entomoneidaceae</taxon>
        <taxon>Entomoneis</taxon>
    </lineage>
</organism>
<evidence type="ECO:0000259" key="2">
    <source>
        <dbReference type="PROSITE" id="PS51826"/>
    </source>
</evidence>
<dbReference type="SUPFAM" id="SSF47005">
    <property type="entry name" value="Peripheral subunit-binding domain of 2-oxo acid dehydrogenase complex"/>
    <property type="match status" value="1"/>
</dbReference>
<feature type="domain" description="Peripheral subunit-binding (PSBD)" evidence="2">
    <location>
        <begin position="5"/>
        <end position="43"/>
    </location>
</feature>
<dbReference type="EMBL" id="HBHT01010111">
    <property type="protein sequence ID" value="CAD9954204.1"/>
    <property type="molecule type" value="Transcribed_RNA"/>
</dbReference>
<protein>
    <recommendedName>
        <fullName evidence="2">Peripheral subunit-binding (PSBD) domain-containing protein</fullName>
    </recommendedName>
</protein>
<dbReference type="PANTHER" id="PTHR23151">
    <property type="entry name" value="DIHYDROLIPOAMIDE ACETYL/SUCCINYL-TRANSFERASE-RELATED"/>
    <property type="match status" value="1"/>
</dbReference>
<dbReference type="InterPro" id="IPR001078">
    <property type="entry name" value="2-oxoacid_DH_actylTfrase"/>
</dbReference>
<reference evidence="4" key="1">
    <citation type="submission" date="2021-01" db="EMBL/GenBank/DDBJ databases">
        <authorList>
            <person name="Corre E."/>
            <person name="Pelletier E."/>
            <person name="Niang G."/>
            <person name="Scheremetjew M."/>
            <person name="Finn R."/>
            <person name="Kale V."/>
            <person name="Holt S."/>
            <person name="Cochrane G."/>
            <person name="Meng A."/>
            <person name="Brown T."/>
            <person name="Cohen L."/>
        </authorList>
    </citation>
    <scope>NUCLEOTIDE SEQUENCE</scope>
    <source>
        <strain evidence="4">CCMP125</strain>
    </source>
</reference>
<dbReference type="Gene3D" id="4.10.320.10">
    <property type="entry name" value="E3-binding domain"/>
    <property type="match status" value="1"/>
</dbReference>
<dbReference type="Gene3D" id="3.30.559.10">
    <property type="entry name" value="Chloramphenicol acetyltransferase-like domain"/>
    <property type="match status" value="1"/>
</dbReference>
<evidence type="ECO:0000313" key="3">
    <source>
        <dbReference type="EMBL" id="CAD9954201.1"/>
    </source>
</evidence>
<dbReference type="GO" id="GO:0045254">
    <property type="term" value="C:pyruvate dehydrogenase complex"/>
    <property type="evidence" value="ECO:0007669"/>
    <property type="project" value="InterPro"/>
</dbReference>
<dbReference type="Pfam" id="PF00198">
    <property type="entry name" value="2-oxoacid_dh"/>
    <property type="match status" value="1"/>
</dbReference>
<dbReference type="GO" id="GO:0016746">
    <property type="term" value="F:acyltransferase activity"/>
    <property type="evidence" value="ECO:0007669"/>
    <property type="project" value="InterPro"/>
</dbReference>
<proteinExistence type="inferred from homology"/>
<dbReference type="GO" id="GO:0006086">
    <property type="term" value="P:pyruvate decarboxylation to acetyl-CoA"/>
    <property type="evidence" value="ECO:0007669"/>
    <property type="project" value="InterPro"/>
</dbReference>
<accession>A0A6U2Z6N1</accession>
<dbReference type="EMBL" id="HBHT01010110">
    <property type="protein sequence ID" value="CAD9954201.1"/>
    <property type="molecule type" value="Transcribed_RNA"/>
</dbReference>
<dbReference type="InterPro" id="IPR004167">
    <property type="entry name" value="PSBD"/>
</dbReference>
<dbReference type="AlphaFoldDB" id="A0A6U2Z6N1"/>
<dbReference type="PANTHER" id="PTHR23151:SF90">
    <property type="entry name" value="DIHYDROLIPOYLLYSINE-RESIDUE ACETYLTRANSFERASE COMPONENT OF PYRUVATE DEHYDROGENASE COMPLEX, MITOCHONDRIAL-RELATED"/>
    <property type="match status" value="1"/>
</dbReference>
<dbReference type="SUPFAM" id="SSF52777">
    <property type="entry name" value="CoA-dependent acyltransferases"/>
    <property type="match status" value="1"/>
</dbReference>
<sequence length="323" mass="33537">MGEFVLMPSARHLAQSKGLDATVLAPGSGKGGRVTKGDVLQGIAQNKLPALPVAATAAPAAVAAAPVAAAVAPLALADLVAETIVTDGPTEDVTNSKMRQIIASRLTESKQTVPHFYTSFQVELDAVLALRKTLASEHEVKVSVNDFVIRCAALALRDVPEVNGGLVAGGNAVKYSDSIDISIAVATPTGLITPIVFDTDAKGLSEISSAVKDLATRARDGKLAPHEYQGGTFSISNLGMFGISEFSAVINPPQAAILAVGGGTPTFKPTPYVEGAEEQASPSKVTLMTARLSADRRVVDEPTASLFGQAFTYYMNQPQLLLL</sequence>
<dbReference type="InterPro" id="IPR023213">
    <property type="entry name" value="CAT-like_dom_sf"/>
</dbReference>
<dbReference type="PROSITE" id="PS51826">
    <property type="entry name" value="PSBD"/>
    <property type="match status" value="1"/>
</dbReference>
<name>A0A6U2Z6N1_9STRA</name>